<gene>
    <name evidence="1" type="ORF">J2S74_002932</name>
</gene>
<accession>A0ABT9ZZN5</accession>
<dbReference type="RefSeq" id="WP_307326504.1">
    <property type="nucleotide sequence ID" value="NZ_JAUSUG010000011.1"/>
</dbReference>
<dbReference type="EMBL" id="JAUSUG010000011">
    <property type="protein sequence ID" value="MDQ0255550.1"/>
    <property type="molecule type" value="Genomic_DNA"/>
</dbReference>
<protein>
    <submittedName>
        <fullName evidence="1">Uncharacterized protein</fullName>
    </submittedName>
</protein>
<name>A0ABT9ZZN5_9BACI</name>
<dbReference type="Proteomes" id="UP001230005">
    <property type="component" value="Unassembled WGS sequence"/>
</dbReference>
<reference evidence="1 2" key="1">
    <citation type="submission" date="2023-07" db="EMBL/GenBank/DDBJ databases">
        <title>Genomic Encyclopedia of Type Strains, Phase IV (KMG-IV): sequencing the most valuable type-strain genomes for metagenomic binning, comparative biology and taxonomic classification.</title>
        <authorList>
            <person name="Goeker M."/>
        </authorList>
    </citation>
    <scope>NUCLEOTIDE SEQUENCE [LARGE SCALE GENOMIC DNA]</scope>
    <source>
        <strain evidence="1 2">DSM 9768</strain>
    </source>
</reference>
<organism evidence="1 2">
    <name type="scientific">Evansella vedderi</name>
    <dbReference type="NCBI Taxonomy" id="38282"/>
    <lineage>
        <taxon>Bacteria</taxon>
        <taxon>Bacillati</taxon>
        <taxon>Bacillota</taxon>
        <taxon>Bacilli</taxon>
        <taxon>Bacillales</taxon>
        <taxon>Bacillaceae</taxon>
        <taxon>Evansella</taxon>
    </lineage>
</organism>
<keyword evidence="2" id="KW-1185">Reference proteome</keyword>
<evidence type="ECO:0000313" key="2">
    <source>
        <dbReference type="Proteomes" id="UP001230005"/>
    </source>
</evidence>
<comment type="caution">
    <text evidence="1">The sequence shown here is derived from an EMBL/GenBank/DDBJ whole genome shotgun (WGS) entry which is preliminary data.</text>
</comment>
<evidence type="ECO:0000313" key="1">
    <source>
        <dbReference type="EMBL" id="MDQ0255550.1"/>
    </source>
</evidence>
<sequence length="124" mass="14250">MMNLKEQIREAAFVKGLYLEENQIDDVNSRVESTLYELGVDQIINETLDNVAETHKYLTWNDIKVGETYVVKDIEGVKKKLRNKEVVVVKVQEEAHKTVSQLIVEDSKGSQYNLLGPNMLKIKQ</sequence>
<proteinExistence type="predicted"/>